<accession>A0ABT3TKQ3</accession>
<name>A0ABT3TKQ3_9GAMM</name>
<feature type="domain" description="HEPN AbiU2-like" evidence="1">
    <location>
        <begin position="21"/>
        <end position="175"/>
    </location>
</feature>
<dbReference type="EMBL" id="SHNN01000004">
    <property type="protein sequence ID" value="MCX2982885.1"/>
    <property type="molecule type" value="Genomic_DNA"/>
</dbReference>
<evidence type="ECO:0000313" key="3">
    <source>
        <dbReference type="Proteomes" id="UP001143362"/>
    </source>
</evidence>
<keyword evidence="3" id="KW-1185">Reference proteome</keyword>
<reference evidence="2" key="1">
    <citation type="submission" date="2019-02" db="EMBL/GenBank/DDBJ databases">
        <authorList>
            <person name="Li S.-H."/>
        </authorList>
    </citation>
    <scope>NUCLEOTIDE SEQUENCE</scope>
    <source>
        <strain evidence="2">IMCC14734</strain>
    </source>
</reference>
<gene>
    <name evidence="2" type="ORF">EYC98_18640</name>
</gene>
<dbReference type="RefSeq" id="WP_279246910.1">
    <property type="nucleotide sequence ID" value="NZ_SHNN01000004.1"/>
</dbReference>
<dbReference type="Pfam" id="PF18734">
    <property type="entry name" value="HEPN_AbiU2"/>
    <property type="match status" value="1"/>
</dbReference>
<protein>
    <recommendedName>
        <fullName evidence="1">HEPN AbiU2-like domain-containing protein</fullName>
    </recommendedName>
</protein>
<dbReference type="Proteomes" id="UP001143362">
    <property type="component" value="Unassembled WGS sequence"/>
</dbReference>
<comment type="caution">
    <text evidence="2">The sequence shown here is derived from an EMBL/GenBank/DDBJ whole genome shotgun (WGS) entry which is preliminary data.</text>
</comment>
<evidence type="ECO:0000259" key="1">
    <source>
        <dbReference type="Pfam" id="PF18734"/>
    </source>
</evidence>
<evidence type="ECO:0000313" key="2">
    <source>
        <dbReference type="EMBL" id="MCX2982885.1"/>
    </source>
</evidence>
<dbReference type="InterPro" id="IPR040704">
    <property type="entry name" value="HEPN_AbiU2"/>
</dbReference>
<proteinExistence type="predicted"/>
<sequence>MIKDEVTELICNIRHGIMTASMNYELWWTYRSSDNRERFTRAMNEYGPVFQTAINAHFLSTVVCLYRLFETRQDTANITRLGAILLEQELISEQVRDDFVAFVDAEVKPIWQKVAILRSNAFAHDSLKLSNEDAFKVAEITPDQIGELVFVTKVAFEKLTYAVDGSSNAYPEASHAGERLLSDLQEIFDQRYTARGT</sequence>
<organism evidence="2 3">
    <name type="scientific">Candidatus Litorirhabdus singularis</name>
    <dbReference type="NCBI Taxonomy" id="2518993"/>
    <lineage>
        <taxon>Bacteria</taxon>
        <taxon>Pseudomonadati</taxon>
        <taxon>Pseudomonadota</taxon>
        <taxon>Gammaproteobacteria</taxon>
        <taxon>Cellvibrionales</taxon>
        <taxon>Halieaceae</taxon>
        <taxon>Candidatus Litorirhabdus</taxon>
    </lineage>
</organism>